<feature type="domain" description="SH3b" evidence="5">
    <location>
        <begin position="33"/>
        <end position="95"/>
    </location>
</feature>
<feature type="domain" description="SH3b" evidence="5">
    <location>
        <begin position="266"/>
        <end position="330"/>
    </location>
</feature>
<dbReference type="Pfam" id="PF08239">
    <property type="entry name" value="SH3_3"/>
    <property type="match status" value="4"/>
</dbReference>
<dbReference type="RefSeq" id="WP_040375799.1">
    <property type="nucleotide sequence ID" value="NZ_CP068053.1"/>
</dbReference>
<dbReference type="PIRSF" id="PIRSF037846">
    <property type="entry name" value="Autolysin_YrvJ_prd"/>
    <property type="match status" value="1"/>
</dbReference>
<keyword evidence="1" id="KW-0378">Hydrolase</keyword>
<keyword evidence="2" id="KW-0961">Cell wall biogenesis/degradation</keyword>
<dbReference type="InterPro" id="IPR002508">
    <property type="entry name" value="MurNAc-LAA_cat"/>
</dbReference>
<proteinExistence type="predicted"/>
<feature type="chain" id="PRO_5039192575" evidence="4">
    <location>
        <begin position="25"/>
        <end position="513"/>
    </location>
</feature>
<evidence type="ECO:0000313" key="7">
    <source>
        <dbReference type="Proteomes" id="UP000595254"/>
    </source>
</evidence>
<protein>
    <submittedName>
        <fullName evidence="6">N-acetylmuramoyl-L-alanine amidase</fullName>
    </submittedName>
</protein>
<dbReference type="SMART" id="SM00646">
    <property type="entry name" value="Ami_3"/>
    <property type="match status" value="1"/>
</dbReference>
<dbReference type="PROSITE" id="PS51781">
    <property type="entry name" value="SH3B"/>
    <property type="match status" value="4"/>
</dbReference>
<keyword evidence="4" id="KW-0732">Signal</keyword>
<dbReference type="GO" id="GO:0008745">
    <property type="term" value="F:N-acetylmuramoyl-L-alanine amidase activity"/>
    <property type="evidence" value="ECO:0007669"/>
    <property type="project" value="InterPro"/>
</dbReference>
<dbReference type="GO" id="GO:0009253">
    <property type="term" value="P:peptidoglycan catabolic process"/>
    <property type="evidence" value="ECO:0007669"/>
    <property type="project" value="InterPro"/>
</dbReference>
<dbReference type="Gene3D" id="2.30.30.40">
    <property type="entry name" value="SH3 Domains"/>
    <property type="match status" value="4"/>
</dbReference>
<dbReference type="PANTHER" id="PTHR30404:SF0">
    <property type="entry name" value="N-ACETYLMURAMOYL-L-ALANINE AMIDASE AMIC"/>
    <property type="match status" value="1"/>
</dbReference>
<feature type="signal peptide" evidence="4">
    <location>
        <begin position="1"/>
        <end position="24"/>
    </location>
</feature>
<dbReference type="InterPro" id="IPR017293">
    <property type="entry name" value="N-acetylmuramoyl-L-ala_amidase"/>
</dbReference>
<dbReference type="KEGG" id="ppsr:I6J18_16295"/>
<dbReference type="AlphaFoldDB" id="A0A974NK67"/>
<reference evidence="6 7" key="1">
    <citation type="submission" date="2021-01" db="EMBL/GenBank/DDBJ databases">
        <title>FDA dAtabase for Regulatory Grade micrObial Sequences (FDA-ARGOS): Supporting development and validation of Infectious Disease Dx tests.</title>
        <authorList>
            <person name="Nelson B."/>
            <person name="Plummer A."/>
            <person name="Tallon L."/>
            <person name="Sadzewicz L."/>
            <person name="Zhao X."/>
            <person name="Boylan J."/>
            <person name="Ott S."/>
            <person name="Bowen H."/>
            <person name="Vavikolanu K."/>
            <person name="Mehta A."/>
            <person name="Aluvathingal J."/>
            <person name="Nadendla S."/>
            <person name="Myers T."/>
            <person name="Yan Y."/>
            <person name="Sichtig H."/>
        </authorList>
    </citation>
    <scope>NUCLEOTIDE SEQUENCE [LARGE SCALE GENOMIC DNA]</scope>
    <source>
        <strain evidence="6 7">FDAARGOS_1161</strain>
    </source>
</reference>
<evidence type="ECO:0000256" key="4">
    <source>
        <dbReference type="SAM" id="SignalP"/>
    </source>
</evidence>
<gene>
    <name evidence="6" type="ORF">I6J18_16295</name>
</gene>
<dbReference type="InterPro" id="IPR003646">
    <property type="entry name" value="SH3-like_bac-type"/>
</dbReference>
<dbReference type="PANTHER" id="PTHR30404">
    <property type="entry name" value="N-ACETYLMURAMOYL-L-ALANINE AMIDASE"/>
    <property type="match status" value="1"/>
</dbReference>
<evidence type="ECO:0000313" key="6">
    <source>
        <dbReference type="EMBL" id="QQS99189.1"/>
    </source>
</evidence>
<dbReference type="SMART" id="SM00287">
    <property type="entry name" value="SH3b"/>
    <property type="match status" value="4"/>
</dbReference>
<dbReference type="Gene3D" id="3.40.630.40">
    <property type="entry name" value="Zn-dependent exopeptidases"/>
    <property type="match status" value="1"/>
</dbReference>
<keyword evidence="7" id="KW-1185">Reference proteome</keyword>
<feature type="domain" description="SH3b" evidence="5">
    <location>
        <begin position="105"/>
        <end position="169"/>
    </location>
</feature>
<dbReference type="Proteomes" id="UP000595254">
    <property type="component" value="Chromosome"/>
</dbReference>
<organism evidence="6 7">
    <name type="scientific">Peribacillus psychrosaccharolyticus</name>
    <name type="common">Bacillus psychrosaccharolyticus</name>
    <dbReference type="NCBI Taxonomy" id="1407"/>
    <lineage>
        <taxon>Bacteria</taxon>
        <taxon>Bacillati</taxon>
        <taxon>Bacillota</taxon>
        <taxon>Bacilli</taxon>
        <taxon>Bacillales</taxon>
        <taxon>Bacillaceae</taxon>
        <taxon>Peribacillus</taxon>
    </lineage>
</organism>
<evidence type="ECO:0000256" key="3">
    <source>
        <dbReference type="SAM" id="MobiDB-lite"/>
    </source>
</evidence>
<name>A0A974NK67_PERPY</name>
<dbReference type="EMBL" id="CP068053">
    <property type="protein sequence ID" value="QQS99189.1"/>
    <property type="molecule type" value="Genomic_DNA"/>
</dbReference>
<feature type="compositionally biased region" description="Basic and acidic residues" evidence="3">
    <location>
        <begin position="245"/>
        <end position="257"/>
    </location>
</feature>
<evidence type="ECO:0000256" key="2">
    <source>
        <dbReference type="ARBA" id="ARBA00023316"/>
    </source>
</evidence>
<dbReference type="GO" id="GO:0071555">
    <property type="term" value="P:cell wall organization"/>
    <property type="evidence" value="ECO:0007669"/>
    <property type="project" value="UniProtKB-KW"/>
</dbReference>
<dbReference type="InterPro" id="IPR050695">
    <property type="entry name" value="N-acetylmuramoyl_amidase_3"/>
</dbReference>
<evidence type="ECO:0000259" key="5">
    <source>
        <dbReference type="PROSITE" id="PS51781"/>
    </source>
</evidence>
<evidence type="ECO:0000256" key="1">
    <source>
        <dbReference type="ARBA" id="ARBA00022801"/>
    </source>
</evidence>
<dbReference type="SUPFAM" id="SSF53187">
    <property type="entry name" value="Zn-dependent exopeptidases"/>
    <property type="match status" value="1"/>
</dbReference>
<sequence>MKKRLGSLLLATVLFLSLFTVVNPAESVLAAATVKAKVNASSLNVRAKASTSAKKLGTLKKGNTVTISQEKSGWSKIPYGKTYGWVSSKYLTKVKTAKAAAASVTKNGYVTATSLNLRSSASTSSKTLATLKKGLLVNIKSTSGTWYKVYVPSTKKTGWVSKSYITDKKPVTAVKTEAKGTVYYVTASTLNIRKSASTSAAVVTSVKKNDKVTVSKISGKWASLKTASGKSGWANTSYLTKKAPVKKDPVEEAKPAEDSTEPDSDSGVYYVTANGLNIRKDANTTAKVVTTVKKNDEVTLLEVNDDNWGKVLTTAGVIGWASMKYLTDEEPVRGVSGKVIVLDPGHGGTDPGASGKNNNEKTLTLKTAKKLQSKLEDAGATVIMTRTGDIYPSLTKRVEISEKYKADVFISIHYNASTSKTANGVDTFYYKTNVNEYELAKCIQEEVIKATGMKSRGVKEGNFQVIRSNKQASILVELGFISNPTEEKVIATDAYQTKAATGIFNGLEKYFNL</sequence>
<dbReference type="CDD" id="cd02696">
    <property type="entry name" value="MurNAc-LAA"/>
    <property type="match status" value="1"/>
</dbReference>
<dbReference type="Pfam" id="PF01520">
    <property type="entry name" value="Amidase_3"/>
    <property type="match status" value="1"/>
</dbReference>
<feature type="region of interest" description="Disordered" evidence="3">
    <location>
        <begin position="244"/>
        <end position="266"/>
    </location>
</feature>
<accession>A0A974NK67</accession>
<feature type="domain" description="SH3b" evidence="5">
    <location>
        <begin position="180"/>
        <end position="243"/>
    </location>
</feature>
<dbReference type="GO" id="GO:0030288">
    <property type="term" value="C:outer membrane-bounded periplasmic space"/>
    <property type="evidence" value="ECO:0007669"/>
    <property type="project" value="TreeGrafter"/>
</dbReference>